<evidence type="ECO:0000259" key="3">
    <source>
        <dbReference type="PROSITE" id="PS50966"/>
    </source>
</evidence>
<keyword evidence="5" id="KW-1185">Reference proteome</keyword>
<dbReference type="Proteomes" id="UP000821853">
    <property type="component" value="Chromosome 4"/>
</dbReference>
<feature type="domain" description="SWIM-type" evidence="3">
    <location>
        <begin position="286"/>
        <end position="317"/>
    </location>
</feature>
<dbReference type="EMBL" id="JABSTR010000006">
    <property type="protein sequence ID" value="KAH9374316.1"/>
    <property type="molecule type" value="Genomic_DNA"/>
</dbReference>
<evidence type="ECO:0000313" key="5">
    <source>
        <dbReference type="Proteomes" id="UP000821853"/>
    </source>
</evidence>
<feature type="compositionally biased region" description="Polar residues" evidence="2">
    <location>
        <begin position="384"/>
        <end position="418"/>
    </location>
</feature>
<keyword evidence="1" id="KW-0863">Zinc-finger</keyword>
<accession>A0A9J6GIY2</accession>
<name>A0A9J6GIY2_HAELO</name>
<dbReference type="InterPro" id="IPR007527">
    <property type="entry name" value="Znf_SWIM"/>
</dbReference>
<reference evidence="4 5" key="1">
    <citation type="journal article" date="2020" name="Cell">
        <title>Large-Scale Comparative Analyses of Tick Genomes Elucidate Their Genetic Diversity and Vector Capacities.</title>
        <authorList>
            <consortium name="Tick Genome and Microbiome Consortium (TIGMIC)"/>
            <person name="Jia N."/>
            <person name="Wang J."/>
            <person name="Shi W."/>
            <person name="Du L."/>
            <person name="Sun Y."/>
            <person name="Zhan W."/>
            <person name="Jiang J.F."/>
            <person name="Wang Q."/>
            <person name="Zhang B."/>
            <person name="Ji P."/>
            <person name="Bell-Sakyi L."/>
            <person name="Cui X.M."/>
            <person name="Yuan T.T."/>
            <person name="Jiang B.G."/>
            <person name="Yang W.F."/>
            <person name="Lam T.T."/>
            <person name="Chang Q.C."/>
            <person name="Ding S.J."/>
            <person name="Wang X.J."/>
            <person name="Zhu J.G."/>
            <person name="Ruan X.D."/>
            <person name="Zhao L."/>
            <person name="Wei J.T."/>
            <person name="Ye R.Z."/>
            <person name="Que T.C."/>
            <person name="Du C.H."/>
            <person name="Zhou Y.H."/>
            <person name="Cheng J.X."/>
            <person name="Dai P.F."/>
            <person name="Guo W.B."/>
            <person name="Han X.H."/>
            <person name="Huang E.J."/>
            <person name="Li L.F."/>
            <person name="Wei W."/>
            <person name="Gao Y.C."/>
            <person name="Liu J.Z."/>
            <person name="Shao H.Z."/>
            <person name="Wang X."/>
            <person name="Wang C.C."/>
            <person name="Yang T.C."/>
            <person name="Huo Q.B."/>
            <person name="Li W."/>
            <person name="Chen H.Y."/>
            <person name="Chen S.E."/>
            <person name="Zhou L.G."/>
            <person name="Ni X.B."/>
            <person name="Tian J.H."/>
            <person name="Sheng Y."/>
            <person name="Liu T."/>
            <person name="Pan Y.S."/>
            <person name="Xia L.Y."/>
            <person name="Li J."/>
            <person name="Zhao F."/>
            <person name="Cao W.C."/>
        </authorList>
    </citation>
    <scope>NUCLEOTIDE SEQUENCE [LARGE SCALE GENOMIC DNA]</scope>
    <source>
        <strain evidence="4">HaeL-2018</strain>
    </source>
</reference>
<comment type="caution">
    <text evidence="4">The sequence shown here is derived from an EMBL/GenBank/DDBJ whole genome shotgun (WGS) entry which is preliminary data.</text>
</comment>
<evidence type="ECO:0000256" key="1">
    <source>
        <dbReference type="PROSITE-ProRule" id="PRU00325"/>
    </source>
</evidence>
<sequence length="429" mass="47019">MLTPLEGCVDDADASTSDARVIRCAFSDAASAEQWVQRHGASTNTSWIVQKVRTKCARIAFRKVWLCQHSQLNKVSSKRSTKCPAKIDIKIKKINRNTKRKDHFLRGPDPLPAVIKVISSHNHSTESAGALKMLRPSLDTKQKFQSYFEAGRTPSQAMAEHEKELGQHPGGYALLANGKVNPGKRAVYRWHEEWRSEKYGVHKNPLPKLHEQMSQYAANGTAICTATRDDSWAVLVATPIMQRAQCLELCYEHLMEKLGSVSARDIAQLEENTYSVPSSSVKETLYTVQADLGTCSCWAGSQGAFCKHQALVQDTFGGLFPNSPKLTLEDQLQLGYLALGNRCPPLEFFQPLLPVLPNKAHDDEAVSEPLGALQGPQDHIGSQEAPTCSGTQEELAGSTQSLGLQPAPNSEGVSQGSCWSAKDHSSKKG</sequence>
<gene>
    <name evidence="4" type="ORF">HPB48_021916</name>
</gene>
<keyword evidence="1" id="KW-0479">Metal-binding</keyword>
<dbReference type="PANTHER" id="PTHR35385">
    <property type="entry name" value="PROTEIN B, PUTATIVE-RELATED-RELATED"/>
    <property type="match status" value="1"/>
</dbReference>
<protein>
    <recommendedName>
        <fullName evidence="3">SWIM-type domain-containing protein</fullName>
    </recommendedName>
</protein>
<organism evidence="4 5">
    <name type="scientific">Haemaphysalis longicornis</name>
    <name type="common">Bush tick</name>
    <dbReference type="NCBI Taxonomy" id="44386"/>
    <lineage>
        <taxon>Eukaryota</taxon>
        <taxon>Metazoa</taxon>
        <taxon>Ecdysozoa</taxon>
        <taxon>Arthropoda</taxon>
        <taxon>Chelicerata</taxon>
        <taxon>Arachnida</taxon>
        <taxon>Acari</taxon>
        <taxon>Parasitiformes</taxon>
        <taxon>Ixodida</taxon>
        <taxon>Ixodoidea</taxon>
        <taxon>Ixodidae</taxon>
        <taxon>Haemaphysalinae</taxon>
        <taxon>Haemaphysalis</taxon>
    </lineage>
</organism>
<feature type="region of interest" description="Disordered" evidence="2">
    <location>
        <begin position="369"/>
        <end position="429"/>
    </location>
</feature>
<dbReference type="VEuPathDB" id="VectorBase:HLOH_042076"/>
<evidence type="ECO:0000256" key="2">
    <source>
        <dbReference type="SAM" id="MobiDB-lite"/>
    </source>
</evidence>
<dbReference type="OrthoDB" id="6502672at2759"/>
<dbReference type="PANTHER" id="PTHR35385:SF2">
    <property type="entry name" value="PROTEIN B, PUTATIVE-RELATED"/>
    <property type="match status" value="1"/>
</dbReference>
<proteinExistence type="predicted"/>
<evidence type="ECO:0000313" key="4">
    <source>
        <dbReference type="EMBL" id="KAH9374316.1"/>
    </source>
</evidence>
<dbReference type="OMA" id="CARIAFR"/>
<dbReference type="AlphaFoldDB" id="A0A9J6GIY2"/>
<keyword evidence="1" id="KW-0862">Zinc</keyword>
<dbReference type="PROSITE" id="PS50966">
    <property type="entry name" value="ZF_SWIM"/>
    <property type="match status" value="1"/>
</dbReference>
<dbReference type="GO" id="GO:0008270">
    <property type="term" value="F:zinc ion binding"/>
    <property type="evidence" value="ECO:0007669"/>
    <property type="project" value="UniProtKB-KW"/>
</dbReference>